<keyword evidence="1" id="KW-0010">Activator</keyword>
<dbReference type="InterPro" id="IPR004026">
    <property type="entry name" value="Ada_DNA_repair_Zn-bd"/>
</dbReference>
<dbReference type="InterPro" id="IPR035451">
    <property type="entry name" value="Ada-like_dom_sf"/>
</dbReference>
<evidence type="ECO:0000256" key="1">
    <source>
        <dbReference type="ARBA" id="ARBA00023159"/>
    </source>
</evidence>
<name>A0ABU7I3K2_9SPHI</name>
<sequence length="81" mass="9301">MNKYPYQQLKEIAIQRASGDIKLAGNKKLKIYGLLSCASGKRMKSENRIFFQSVTEAVNLGYRPCARCLLRDYQNWKNGLV</sequence>
<dbReference type="SUPFAM" id="SSF57884">
    <property type="entry name" value="Ada DNA repair protein, N-terminal domain (N-Ada 10)"/>
    <property type="match status" value="1"/>
</dbReference>
<protein>
    <submittedName>
        <fullName evidence="3">Ada metal-binding domain-containing protein</fullName>
    </submittedName>
</protein>
<reference evidence="3 4" key="1">
    <citation type="submission" date="2024-01" db="EMBL/GenBank/DDBJ databases">
        <title>Pedobacter sp. nov., isolated from fresh soil.</title>
        <authorList>
            <person name="Le N.T.T."/>
        </authorList>
    </citation>
    <scope>NUCLEOTIDE SEQUENCE [LARGE SCALE GENOMIC DNA]</scope>
    <source>
        <strain evidence="3 4">KR3-3</strain>
    </source>
</reference>
<proteinExistence type="predicted"/>
<comment type="caution">
    <text evidence="3">The sequence shown here is derived from an EMBL/GenBank/DDBJ whole genome shotgun (WGS) entry which is preliminary data.</text>
</comment>
<accession>A0ABU7I3K2</accession>
<dbReference type="RefSeq" id="WP_330106416.1">
    <property type="nucleotide sequence ID" value="NZ_JAZDQT010000001.1"/>
</dbReference>
<gene>
    <name evidence="3" type="ORF">VRU48_02875</name>
</gene>
<dbReference type="Gene3D" id="3.40.10.10">
    <property type="entry name" value="DNA Methylphosphotriester Repair Domain"/>
    <property type="match status" value="1"/>
</dbReference>
<organism evidence="3 4">
    <name type="scientific">Pedobacter albus</name>
    <dbReference type="NCBI Taxonomy" id="3113905"/>
    <lineage>
        <taxon>Bacteria</taxon>
        <taxon>Pseudomonadati</taxon>
        <taxon>Bacteroidota</taxon>
        <taxon>Sphingobacteriia</taxon>
        <taxon>Sphingobacteriales</taxon>
        <taxon>Sphingobacteriaceae</taxon>
        <taxon>Pedobacter</taxon>
    </lineage>
</organism>
<dbReference type="Proteomes" id="UP001336835">
    <property type="component" value="Unassembled WGS sequence"/>
</dbReference>
<evidence type="ECO:0000313" key="4">
    <source>
        <dbReference type="Proteomes" id="UP001336835"/>
    </source>
</evidence>
<evidence type="ECO:0000259" key="2">
    <source>
        <dbReference type="Pfam" id="PF02805"/>
    </source>
</evidence>
<evidence type="ECO:0000313" key="3">
    <source>
        <dbReference type="EMBL" id="MEE1944035.1"/>
    </source>
</evidence>
<dbReference type="Pfam" id="PF02805">
    <property type="entry name" value="Ada_Zn_binding"/>
    <property type="match status" value="1"/>
</dbReference>
<feature type="domain" description="Ada DNA repair metal-binding" evidence="2">
    <location>
        <begin position="24"/>
        <end position="68"/>
    </location>
</feature>
<dbReference type="EMBL" id="JAZDQT010000001">
    <property type="protein sequence ID" value="MEE1944035.1"/>
    <property type="molecule type" value="Genomic_DNA"/>
</dbReference>
<keyword evidence="4" id="KW-1185">Reference proteome</keyword>